<accession>A0A0B1SGL1</accession>
<dbReference type="EC" id="2.4.1.-" evidence="8"/>
<dbReference type="GO" id="GO:0005737">
    <property type="term" value="C:cytoplasm"/>
    <property type="evidence" value="ECO:0007669"/>
    <property type="project" value="TreeGrafter"/>
</dbReference>
<evidence type="ECO:0000256" key="1">
    <source>
        <dbReference type="ARBA" id="ARBA00004167"/>
    </source>
</evidence>
<evidence type="ECO:0000256" key="7">
    <source>
        <dbReference type="ARBA" id="ARBA00023136"/>
    </source>
</evidence>
<dbReference type="GO" id="GO:0016020">
    <property type="term" value="C:membrane"/>
    <property type="evidence" value="ECO:0007669"/>
    <property type="project" value="UniProtKB-SubCell"/>
</dbReference>
<keyword evidence="3 8" id="KW-0328">Glycosyltransferase</keyword>
<keyword evidence="4 8" id="KW-0808">Transferase</keyword>
<sequence length="122" mass="13821">MGIALLSAFEHPDGVYVTITSEMKYGKEIYCRYFNKSKNEIGAPYKTLVFPEYTVSCIRRKGAVSISLSDTAHGSYEFPVPITDRTKQEPAHFFSVCLAPLYGAGPKWLQIAEFMEHYKIQV</sequence>
<dbReference type="OrthoDB" id="5801206at2759"/>
<dbReference type="EMBL" id="KN580193">
    <property type="protein sequence ID" value="KHJ82350.1"/>
    <property type="molecule type" value="Genomic_DNA"/>
</dbReference>
<keyword evidence="6" id="KW-1133">Transmembrane helix</keyword>
<evidence type="ECO:0000256" key="5">
    <source>
        <dbReference type="ARBA" id="ARBA00022692"/>
    </source>
</evidence>
<dbReference type="PANTHER" id="PTHR21461">
    <property type="entry name" value="GLYCOSYLTRANSFERASE FAMILY 92 PROTEIN"/>
    <property type="match status" value="1"/>
</dbReference>
<evidence type="ECO:0000256" key="4">
    <source>
        <dbReference type="ARBA" id="ARBA00022679"/>
    </source>
</evidence>
<dbReference type="GO" id="GO:0016757">
    <property type="term" value="F:glycosyltransferase activity"/>
    <property type="evidence" value="ECO:0007669"/>
    <property type="project" value="UniProtKB-UniRule"/>
</dbReference>
<evidence type="ECO:0000256" key="2">
    <source>
        <dbReference type="ARBA" id="ARBA00007647"/>
    </source>
</evidence>
<evidence type="ECO:0000256" key="8">
    <source>
        <dbReference type="RuleBase" id="RU366017"/>
    </source>
</evidence>
<dbReference type="Pfam" id="PF01697">
    <property type="entry name" value="Glyco_transf_92"/>
    <property type="match status" value="1"/>
</dbReference>
<dbReference type="InterPro" id="IPR008166">
    <property type="entry name" value="Glyco_transf_92"/>
</dbReference>
<dbReference type="AlphaFoldDB" id="A0A0B1SGL1"/>
<gene>
    <name evidence="9" type="ORF">OESDEN_17956</name>
</gene>
<evidence type="ECO:0000313" key="9">
    <source>
        <dbReference type="EMBL" id="KHJ82350.1"/>
    </source>
</evidence>
<keyword evidence="10" id="KW-1185">Reference proteome</keyword>
<organism evidence="9 10">
    <name type="scientific">Oesophagostomum dentatum</name>
    <name type="common">Nodular worm</name>
    <dbReference type="NCBI Taxonomy" id="61180"/>
    <lineage>
        <taxon>Eukaryota</taxon>
        <taxon>Metazoa</taxon>
        <taxon>Ecdysozoa</taxon>
        <taxon>Nematoda</taxon>
        <taxon>Chromadorea</taxon>
        <taxon>Rhabditida</taxon>
        <taxon>Rhabditina</taxon>
        <taxon>Rhabditomorpha</taxon>
        <taxon>Strongyloidea</taxon>
        <taxon>Strongylidae</taxon>
        <taxon>Oesophagostomum</taxon>
    </lineage>
</organism>
<reference evidence="9 10" key="1">
    <citation type="submission" date="2014-03" db="EMBL/GenBank/DDBJ databases">
        <title>Draft genome of the hookworm Oesophagostomum dentatum.</title>
        <authorList>
            <person name="Mitreva M."/>
        </authorList>
    </citation>
    <scope>NUCLEOTIDE SEQUENCE [LARGE SCALE GENOMIC DNA]</scope>
    <source>
        <strain evidence="9 10">OD-Hann</strain>
    </source>
</reference>
<keyword evidence="5" id="KW-0812">Transmembrane</keyword>
<evidence type="ECO:0000313" key="10">
    <source>
        <dbReference type="Proteomes" id="UP000053660"/>
    </source>
</evidence>
<dbReference type="PANTHER" id="PTHR21461:SF40">
    <property type="entry name" value="GLYCOSYLTRANSFERASE FAMILY 92 PROTEIN"/>
    <property type="match status" value="1"/>
</dbReference>
<comment type="subcellular location">
    <subcellularLocation>
        <location evidence="1">Membrane</location>
        <topology evidence="1">Single-pass membrane protein</topology>
    </subcellularLocation>
</comment>
<name>A0A0B1SGL1_OESDE</name>
<evidence type="ECO:0000256" key="3">
    <source>
        <dbReference type="ARBA" id="ARBA00022676"/>
    </source>
</evidence>
<protein>
    <recommendedName>
        <fullName evidence="8">Glycosyltransferase family 92 protein</fullName>
        <ecNumber evidence="8">2.4.1.-</ecNumber>
    </recommendedName>
</protein>
<proteinExistence type="inferred from homology"/>
<keyword evidence="7" id="KW-0472">Membrane</keyword>
<comment type="similarity">
    <text evidence="2 8">Belongs to the glycosyltransferase 92 family.</text>
</comment>
<dbReference type="Proteomes" id="UP000053660">
    <property type="component" value="Unassembled WGS sequence"/>
</dbReference>
<evidence type="ECO:0000256" key="6">
    <source>
        <dbReference type="ARBA" id="ARBA00022989"/>
    </source>
</evidence>